<protein>
    <recommendedName>
        <fullName evidence="3">tRNA threonylcarbamoyladenosine biosynthesis protein TsaE</fullName>
    </recommendedName>
    <alternativeName>
        <fullName evidence="10">t(6)A37 threonylcarbamoyladenosine biosynthesis protein TsaE</fullName>
    </alternativeName>
</protein>
<evidence type="ECO:0000256" key="6">
    <source>
        <dbReference type="ARBA" id="ARBA00022723"/>
    </source>
</evidence>
<evidence type="ECO:0000256" key="10">
    <source>
        <dbReference type="ARBA" id="ARBA00032441"/>
    </source>
</evidence>
<dbReference type="EMBL" id="JAEKNR010000132">
    <property type="protein sequence ID" value="MBJ7598852.1"/>
    <property type="molecule type" value="Genomic_DNA"/>
</dbReference>
<evidence type="ECO:0000313" key="12">
    <source>
        <dbReference type="Proteomes" id="UP000612893"/>
    </source>
</evidence>
<keyword evidence="6" id="KW-0479">Metal-binding</keyword>
<dbReference type="SUPFAM" id="SSF52540">
    <property type="entry name" value="P-loop containing nucleoside triphosphate hydrolases"/>
    <property type="match status" value="1"/>
</dbReference>
<evidence type="ECO:0000313" key="11">
    <source>
        <dbReference type="EMBL" id="MBJ7598852.1"/>
    </source>
</evidence>
<keyword evidence="9" id="KW-0460">Magnesium</keyword>
<evidence type="ECO:0000256" key="1">
    <source>
        <dbReference type="ARBA" id="ARBA00004496"/>
    </source>
</evidence>
<dbReference type="GO" id="GO:0008033">
    <property type="term" value="P:tRNA processing"/>
    <property type="evidence" value="ECO:0007669"/>
    <property type="project" value="UniProtKB-KW"/>
</dbReference>
<dbReference type="PANTHER" id="PTHR33540:SF2">
    <property type="entry name" value="TRNA THREONYLCARBAMOYLADENOSINE BIOSYNTHESIS PROTEIN TSAE"/>
    <property type="match status" value="1"/>
</dbReference>
<dbReference type="InterPro" id="IPR027417">
    <property type="entry name" value="P-loop_NTPase"/>
</dbReference>
<evidence type="ECO:0000256" key="3">
    <source>
        <dbReference type="ARBA" id="ARBA00019010"/>
    </source>
</evidence>
<keyword evidence="4" id="KW-0963">Cytoplasm</keyword>
<dbReference type="AlphaFoldDB" id="A0A934NDW0"/>
<dbReference type="GO" id="GO:0005737">
    <property type="term" value="C:cytoplasm"/>
    <property type="evidence" value="ECO:0007669"/>
    <property type="project" value="UniProtKB-SubCell"/>
</dbReference>
<dbReference type="InterPro" id="IPR003442">
    <property type="entry name" value="T6A_TsaE"/>
</dbReference>
<dbReference type="Pfam" id="PF02367">
    <property type="entry name" value="TsaE"/>
    <property type="match status" value="1"/>
</dbReference>
<accession>A0A934NDW0</accession>
<evidence type="ECO:0000256" key="2">
    <source>
        <dbReference type="ARBA" id="ARBA00007599"/>
    </source>
</evidence>
<dbReference type="NCBIfam" id="TIGR00150">
    <property type="entry name" value="T6A_YjeE"/>
    <property type="match status" value="1"/>
</dbReference>
<keyword evidence="5" id="KW-0819">tRNA processing</keyword>
<dbReference type="GO" id="GO:0005524">
    <property type="term" value="F:ATP binding"/>
    <property type="evidence" value="ECO:0007669"/>
    <property type="project" value="UniProtKB-KW"/>
</dbReference>
<proteinExistence type="inferred from homology"/>
<keyword evidence="7" id="KW-0547">Nucleotide-binding</keyword>
<organism evidence="11 12">
    <name type="scientific">Candidatus Nephthysia bennettiae</name>
    <dbReference type="NCBI Taxonomy" id="3127016"/>
    <lineage>
        <taxon>Bacteria</taxon>
        <taxon>Bacillati</taxon>
        <taxon>Candidatus Dormiibacterota</taxon>
        <taxon>Candidatus Dormibacteria</taxon>
        <taxon>Candidatus Dormibacterales</taxon>
        <taxon>Candidatus Dormibacteraceae</taxon>
        <taxon>Candidatus Nephthysia</taxon>
    </lineage>
</organism>
<dbReference type="Proteomes" id="UP000612893">
    <property type="component" value="Unassembled WGS sequence"/>
</dbReference>
<reference evidence="11" key="1">
    <citation type="submission" date="2020-10" db="EMBL/GenBank/DDBJ databases">
        <title>Ca. Dormibacterota MAGs.</title>
        <authorList>
            <person name="Montgomery K."/>
        </authorList>
    </citation>
    <scope>NUCLEOTIDE SEQUENCE [LARGE SCALE GENOMIC DNA]</scope>
    <source>
        <strain evidence="11">SC8812_S17_10</strain>
    </source>
</reference>
<keyword evidence="8" id="KW-0067">ATP-binding</keyword>
<gene>
    <name evidence="11" type="primary">tsaE</name>
    <name evidence="11" type="ORF">JF922_12325</name>
</gene>
<keyword evidence="12" id="KW-1185">Reference proteome</keyword>
<evidence type="ECO:0000256" key="8">
    <source>
        <dbReference type="ARBA" id="ARBA00022840"/>
    </source>
</evidence>
<comment type="similarity">
    <text evidence="2">Belongs to the TsaE family.</text>
</comment>
<evidence type="ECO:0000256" key="9">
    <source>
        <dbReference type="ARBA" id="ARBA00022842"/>
    </source>
</evidence>
<dbReference type="GO" id="GO:0046872">
    <property type="term" value="F:metal ion binding"/>
    <property type="evidence" value="ECO:0007669"/>
    <property type="project" value="UniProtKB-KW"/>
</dbReference>
<comment type="subcellular location">
    <subcellularLocation>
        <location evidence="1">Cytoplasm</location>
    </subcellularLocation>
</comment>
<evidence type="ECO:0000256" key="5">
    <source>
        <dbReference type="ARBA" id="ARBA00022694"/>
    </source>
</evidence>
<evidence type="ECO:0000256" key="4">
    <source>
        <dbReference type="ARBA" id="ARBA00022490"/>
    </source>
</evidence>
<name>A0A934NDW0_9BACT</name>
<dbReference type="Gene3D" id="3.40.50.300">
    <property type="entry name" value="P-loop containing nucleotide triphosphate hydrolases"/>
    <property type="match status" value="1"/>
</dbReference>
<evidence type="ECO:0000256" key="7">
    <source>
        <dbReference type="ARBA" id="ARBA00022741"/>
    </source>
</evidence>
<comment type="caution">
    <text evidence="11">The sequence shown here is derived from an EMBL/GenBank/DDBJ whole genome shotgun (WGS) entry which is preliminary data.</text>
</comment>
<dbReference type="PANTHER" id="PTHR33540">
    <property type="entry name" value="TRNA THREONYLCARBAMOYLADENOSINE BIOSYNTHESIS PROTEIN TSAE"/>
    <property type="match status" value="1"/>
</dbReference>
<sequence length="147" mass="16007">MTTSPEGAEAMTSSAEETEALAARFASRLRTGDLLLLVGELGAGKTTFVRGLARGLGVRGDVMSPTFQLVRLYPGDPSLAHVDLYRIERSAEVEELGLTDLLDESVVVVEWGDRLDIRDALRVTIESIDPVHRRLRLEGGAAAWSWS</sequence>